<evidence type="ECO:0000259" key="10">
    <source>
        <dbReference type="PROSITE" id="PS51123"/>
    </source>
</evidence>
<evidence type="ECO:0000313" key="12">
    <source>
        <dbReference type="Proteomes" id="UP001595904"/>
    </source>
</evidence>
<reference evidence="12" key="1">
    <citation type="journal article" date="2019" name="Int. J. Syst. Evol. Microbiol.">
        <title>The Global Catalogue of Microorganisms (GCM) 10K type strain sequencing project: providing services to taxonomists for standard genome sequencing and annotation.</title>
        <authorList>
            <consortium name="The Broad Institute Genomics Platform"/>
            <consortium name="The Broad Institute Genome Sequencing Center for Infectious Disease"/>
            <person name="Wu L."/>
            <person name="Ma J."/>
        </authorList>
    </citation>
    <scope>NUCLEOTIDE SEQUENCE [LARGE SCALE GENOMIC DNA]</scope>
    <source>
        <strain evidence="12">CGMCC 1.10759</strain>
    </source>
</reference>
<evidence type="ECO:0000313" key="11">
    <source>
        <dbReference type="EMBL" id="MFC4308273.1"/>
    </source>
</evidence>
<dbReference type="InterPro" id="IPR050330">
    <property type="entry name" value="Bact_OuterMem_StrucFunc"/>
</dbReference>
<dbReference type="Pfam" id="PF13677">
    <property type="entry name" value="MotB_plug"/>
    <property type="match status" value="1"/>
</dbReference>
<dbReference type="CDD" id="cd07185">
    <property type="entry name" value="OmpA_C-like"/>
    <property type="match status" value="1"/>
</dbReference>
<proteinExistence type="inferred from homology"/>
<organism evidence="11 12">
    <name type="scientific">Steroidobacter flavus</name>
    <dbReference type="NCBI Taxonomy" id="1842136"/>
    <lineage>
        <taxon>Bacteria</taxon>
        <taxon>Pseudomonadati</taxon>
        <taxon>Pseudomonadota</taxon>
        <taxon>Gammaproteobacteria</taxon>
        <taxon>Steroidobacterales</taxon>
        <taxon>Steroidobacteraceae</taxon>
        <taxon>Steroidobacter</taxon>
    </lineage>
</organism>
<feature type="region of interest" description="Disordered" evidence="8">
    <location>
        <begin position="278"/>
        <end position="324"/>
    </location>
</feature>
<evidence type="ECO:0000256" key="1">
    <source>
        <dbReference type="ARBA" id="ARBA00004162"/>
    </source>
</evidence>
<dbReference type="EMBL" id="JBHSDU010000002">
    <property type="protein sequence ID" value="MFC4308273.1"/>
    <property type="molecule type" value="Genomic_DNA"/>
</dbReference>
<evidence type="ECO:0000256" key="8">
    <source>
        <dbReference type="SAM" id="MobiDB-lite"/>
    </source>
</evidence>
<feature type="transmembrane region" description="Helical" evidence="9">
    <location>
        <begin position="17"/>
        <end position="37"/>
    </location>
</feature>
<dbReference type="Gene3D" id="3.30.1330.60">
    <property type="entry name" value="OmpA-like domain"/>
    <property type="match status" value="1"/>
</dbReference>
<keyword evidence="4 9" id="KW-0812">Transmembrane</keyword>
<keyword evidence="12" id="KW-1185">Reference proteome</keyword>
<keyword evidence="11" id="KW-0969">Cilium</keyword>
<feature type="compositionally biased region" description="Low complexity" evidence="8">
    <location>
        <begin position="305"/>
        <end position="314"/>
    </location>
</feature>
<evidence type="ECO:0000256" key="9">
    <source>
        <dbReference type="SAM" id="Phobius"/>
    </source>
</evidence>
<dbReference type="Proteomes" id="UP001595904">
    <property type="component" value="Unassembled WGS sequence"/>
</dbReference>
<dbReference type="SUPFAM" id="SSF103088">
    <property type="entry name" value="OmpA-like"/>
    <property type="match status" value="1"/>
</dbReference>
<evidence type="ECO:0000256" key="4">
    <source>
        <dbReference type="ARBA" id="ARBA00022692"/>
    </source>
</evidence>
<dbReference type="PROSITE" id="PS51123">
    <property type="entry name" value="OMPA_2"/>
    <property type="match status" value="1"/>
</dbReference>
<evidence type="ECO:0000256" key="3">
    <source>
        <dbReference type="ARBA" id="ARBA00022475"/>
    </source>
</evidence>
<comment type="subcellular location">
    <subcellularLocation>
        <location evidence="1">Cell membrane</location>
        <topology evidence="1">Single-pass membrane protein</topology>
    </subcellularLocation>
</comment>
<accession>A0ABV8SNZ3</accession>
<keyword evidence="11" id="KW-0282">Flagellum</keyword>
<comment type="similarity">
    <text evidence="2">Belongs to the MotB family.</text>
</comment>
<sequence>MGRRHQHEEHANHEAWAIPYGDLVTLLLAFFVVMYAMSSVNEGKYRILSDSLVAAFRGSPRTLQPIQVGEKSVGSGADINMTIVQQAMLNGQPRSMLEPSPLQVADQSQGARHAADNAYEAEHSSSAVAELESVAAEVEQAMGELIRDQMIVVRRHGLWVEVEIRTDILFPSGIAKLSEEAQNILKQLALTLKPFPNAIRVEGHTDNRPIKSAAFTSNWELSAARAASVVHLFTDAGMDPHRLAIVGLGEFRPAYPNDTEQNRNLNRRVLLVILSGSGNPEGEYAGDRGQPEVAPPPPPQPQAQPQPAVTTAQTIEPPASPGGR</sequence>
<dbReference type="Pfam" id="PF00691">
    <property type="entry name" value="OmpA"/>
    <property type="match status" value="1"/>
</dbReference>
<keyword evidence="11" id="KW-0966">Cell projection</keyword>
<dbReference type="RefSeq" id="WP_380595334.1">
    <property type="nucleotide sequence ID" value="NZ_JBHSDU010000002.1"/>
</dbReference>
<dbReference type="PANTHER" id="PTHR30329:SF20">
    <property type="entry name" value="EXPORTED PROTEIN"/>
    <property type="match status" value="1"/>
</dbReference>
<protein>
    <submittedName>
        <fullName evidence="11">Flagellar motor protein MotD</fullName>
    </submittedName>
</protein>
<gene>
    <name evidence="11" type="primary">motD</name>
    <name evidence="11" type="ORF">ACFPN2_04190</name>
</gene>
<dbReference type="NCBIfam" id="NF006541">
    <property type="entry name" value="PRK09038.1"/>
    <property type="match status" value="1"/>
</dbReference>
<feature type="compositionally biased region" description="Pro residues" evidence="8">
    <location>
        <begin position="293"/>
        <end position="304"/>
    </location>
</feature>
<name>A0ABV8SNZ3_9GAMM</name>
<evidence type="ECO:0000256" key="6">
    <source>
        <dbReference type="ARBA" id="ARBA00023136"/>
    </source>
</evidence>
<comment type="caution">
    <text evidence="11">The sequence shown here is derived from an EMBL/GenBank/DDBJ whole genome shotgun (WGS) entry which is preliminary data.</text>
</comment>
<keyword evidence="3" id="KW-1003">Cell membrane</keyword>
<keyword evidence="6 7" id="KW-0472">Membrane</keyword>
<evidence type="ECO:0000256" key="2">
    <source>
        <dbReference type="ARBA" id="ARBA00008914"/>
    </source>
</evidence>
<keyword evidence="5 9" id="KW-1133">Transmembrane helix</keyword>
<dbReference type="InterPro" id="IPR025713">
    <property type="entry name" value="MotB-like_N_dom"/>
</dbReference>
<dbReference type="InterPro" id="IPR036737">
    <property type="entry name" value="OmpA-like_sf"/>
</dbReference>
<evidence type="ECO:0000256" key="5">
    <source>
        <dbReference type="ARBA" id="ARBA00022989"/>
    </source>
</evidence>
<dbReference type="InterPro" id="IPR006665">
    <property type="entry name" value="OmpA-like"/>
</dbReference>
<evidence type="ECO:0000256" key="7">
    <source>
        <dbReference type="PROSITE-ProRule" id="PRU00473"/>
    </source>
</evidence>
<feature type="domain" description="OmpA-like" evidence="10">
    <location>
        <begin position="157"/>
        <end position="277"/>
    </location>
</feature>
<dbReference type="PANTHER" id="PTHR30329">
    <property type="entry name" value="STATOR ELEMENT OF FLAGELLAR MOTOR COMPLEX"/>
    <property type="match status" value="1"/>
</dbReference>